<accession>A0A0M2R9P0</accession>
<name>A0A0M2R9P0_9PROT</name>
<reference evidence="2 3" key="1">
    <citation type="submission" date="2015-03" db="EMBL/GenBank/DDBJ databases">
        <title>Genome sequence of Kiloniella sp. P1-1, isolated from the gut microflora of Pacific white shrimp, Penaeus vannamei.</title>
        <authorList>
            <person name="Shao Z."/>
            <person name="Wang L."/>
            <person name="Li X."/>
        </authorList>
    </citation>
    <scope>NUCLEOTIDE SEQUENCE [LARGE SCALE GENOMIC DNA]</scope>
    <source>
        <strain evidence="2 3">P1-1</strain>
    </source>
</reference>
<organism evidence="2 3">
    <name type="scientific">Kiloniella litopenaei</name>
    <dbReference type="NCBI Taxonomy" id="1549748"/>
    <lineage>
        <taxon>Bacteria</taxon>
        <taxon>Pseudomonadati</taxon>
        <taxon>Pseudomonadota</taxon>
        <taxon>Alphaproteobacteria</taxon>
        <taxon>Rhodospirillales</taxon>
        <taxon>Kiloniellaceae</taxon>
        <taxon>Kiloniella</taxon>
    </lineage>
</organism>
<proteinExistence type="predicted"/>
<dbReference type="RefSeq" id="WP_046507015.1">
    <property type="nucleotide sequence ID" value="NZ_LANI01000017.1"/>
</dbReference>
<dbReference type="OrthoDB" id="8479169at2"/>
<evidence type="ECO:0000256" key="1">
    <source>
        <dbReference type="SAM" id="MobiDB-lite"/>
    </source>
</evidence>
<sequence length="204" mass="23038">MDVPLKFRSYVTNKKIIRYGVVFLSLVQCVGFSSVTFSDDVTLKERQHYQAQQLREASEARAQSHVGYENIYRDPRNRQIDYYALTQQINNLSNIVRSLSETQQVNSSLNLPPSTLPRALSPVSGPSRSSNNIPGNNIYGPAGPSEKAVRLLLEYQLMINGNERLKIGEIQEEEKFIIAEVVTVEGSLVERYKIDKTNGSWIAD</sequence>
<keyword evidence="3" id="KW-1185">Reference proteome</keyword>
<dbReference type="Proteomes" id="UP000034491">
    <property type="component" value="Unassembled WGS sequence"/>
</dbReference>
<evidence type="ECO:0000313" key="3">
    <source>
        <dbReference type="Proteomes" id="UP000034491"/>
    </source>
</evidence>
<feature type="compositionally biased region" description="Polar residues" evidence="1">
    <location>
        <begin position="124"/>
        <end position="135"/>
    </location>
</feature>
<dbReference type="AlphaFoldDB" id="A0A0M2R9P0"/>
<feature type="region of interest" description="Disordered" evidence="1">
    <location>
        <begin position="107"/>
        <end position="140"/>
    </location>
</feature>
<comment type="caution">
    <text evidence="2">The sequence shown here is derived from an EMBL/GenBank/DDBJ whole genome shotgun (WGS) entry which is preliminary data.</text>
</comment>
<gene>
    <name evidence="2" type="ORF">WH95_11130</name>
</gene>
<protein>
    <submittedName>
        <fullName evidence="2">Uncharacterized protein</fullName>
    </submittedName>
</protein>
<evidence type="ECO:0000313" key="2">
    <source>
        <dbReference type="EMBL" id="KKJ76690.1"/>
    </source>
</evidence>
<dbReference type="EMBL" id="LANI01000017">
    <property type="protein sequence ID" value="KKJ76690.1"/>
    <property type="molecule type" value="Genomic_DNA"/>
</dbReference>